<feature type="region of interest" description="Disordered" evidence="1">
    <location>
        <begin position="19"/>
        <end position="43"/>
    </location>
</feature>
<dbReference type="SUPFAM" id="SSF48371">
    <property type="entry name" value="ARM repeat"/>
    <property type="match status" value="1"/>
</dbReference>
<reference evidence="2" key="1">
    <citation type="submission" date="2022-07" db="EMBL/GenBank/DDBJ databases">
        <title>Phylogenomic reconstructions and comparative analyses of Kickxellomycotina fungi.</title>
        <authorList>
            <person name="Reynolds N.K."/>
            <person name="Stajich J.E."/>
            <person name="Barry K."/>
            <person name="Grigoriev I.V."/>
            <person name="Crous P."/>
            <person name="Smith M.E."/>
        </authorList>
    </citation>
    <scope>NUCLEOTIDE SEQUENCE</scope>
    <source>
        <strain evidence="2">NRRL 1565</strain>
    </source>
</reference>
<comment type="caution">
    <text evidence="2">The sequence shown here is derived from an EMBL/GenBank/DDBJ whole genome shotgun (WGS) entry which is preliminary data.</text>
</comment>
<dbReference type="EMBL" id="JANBUO010001372">
    <property type="protein sequence ID" value="KAJ2798541.1"/>
    <property type="molecule type" value="Genomic_DNA"/>
</dbReference>
<name>A0A9W8LRR7_9FUNG</name>
<protein>
    <submittedName>
        <fullName evidence="2">Uncharacterized protein</fullName>
    </submittedName>
</protein>
<evidence type="ECO:0000313" key="3">
    <source>
        <dbReference type="Proteomes" id="UP001140094"/>
    </source>
</evidence>
<evidence type="ECO:0000313" key="2">
    <source>
        <dbReference type="EMBL" id="KAJ2798541.1"/>
    </source>
</evidence>
<dbReference type="Proteomes" id="UP001140094">
    <property type="component" value="Unassembled WGS sequence"/>
</dbReference>
<keyword evidence="3" id="KW-1185">Reference proteome</keyword>
<proteinExistence type="predicted"/>
<sequence length="123" mass="13702">TALRLRNRFDSVANAAYSAASEMSNDAGLSTPPSSDNGRSSSIKSRAAERVVVSALSFVNALVEAHTNAEDRLRIRKEILDTPLYQTMKLLEEAEFDSSRAFTETRRFRRAYTDDIKACDPQI</sequence>
<dbReference type="OrthoDB" id="5567496at2759"/>
<feature type="compositionally biased region" description="Polar residues" evidence="1">
    <location>
        <begin position="21"/>
        <end position="43"/>
    </location>
</feature>
<evidence type="ECO:0000256" key="1">
    <source>
        <dbReference type="SAM" id="MobiDB-lite"/>
    </source>
</evidence>
<dbReference type="Gene3D" id="1.25.10.10">
    <property type="entry name" value="Leucine-rich Repeat Variant"/>
    <property type="match status" value="1"/>
</dbReference>
<dbReference type="AlphaFoldDB" id="A0A9W8LRR7"/>
<feature type="non-terminal residue" evidence="2">
    <location>
        <position position="1"/>
    </location>
</feature>
<dbReference type="InterPro" id="IPR011989">
    <property type="entry name" value="ARM-like"/>
</dbReference>
<accession>A0A9W8LRR7</accession>
<dbReference type="InterPro" id="IPR016024">
    <property type="entry name" value="ARM-type_fold"/>
</dbReference>
<organism evidence="2 3">
    <name type="scientific">Coemansia guatemalensis</name>
    <dbReference type="NCBI Taxonomy" id="2761395"/>
    <lineage>
        <taxon>Eukaryota</taxon>
        <taxon>Fungi</taxon>
        <taxon>Fungi incertae sedis</taxon>
        <taxon>Zoopagomycota</taxon>
        <taxon>Kickxellomycotina</taxon>
        <taxon>Kickxellomycetes</taxon>
        <taxon>Kickxellales</taxon>
        <taxon>Kickxellaceae</taxon>
        <taxon>Coemansia</taxon>
    </lineage>
</organism>
<gene>
    <name evidence="2" type="ORF">H4R20_004783</name>
</gene>